<reference evidence="7" key="1">
    <citation type="submission" date="2016-06" db="EMBL/GenBank/DDBJ databases">
        <authorList>
            <person name="Hehemann J.-H."/>
            <person name="Arevalo P."/>
            <person name="Datta M.S."/>
            <person name="Polz M.F."/>
        </authorList>
    </citation>
    <scope>NUCLEOTIDE SEQUENCE [LARGE SCALE GENOMIC DNA]</scope>
    <source>
        <strain evidence="7">9CSC122</strain>
    </source>
</reference>
<proteinExistence type="predicted"/>
<evidence type="ECO:0000256" key="1">
    <source>
        <dbReference type="ARBA" id="ARBA00012386"/>
    </source>
</evidence>
<name>A0A1B9R1W5_9VIBR</name>
<dbReference type="PANTHER" id="PTHR21392">
    <property type="entry name" value="TRNA-URIDINE AMINOCARBOXYPROPYLTRANSFERASE 2"/>
    <property type="match status" value="1"/>
</dbReference>
<keyword evidence="3" id="KW-0949">S-adenosyl-L-methionine</keyword>
<dbReference type="GO" id="GO:0008033">
    <property type="term" value="P:tRNA processing"/>
    <property type="evidence" value="ECO:0007669"/>
    <property type="project" value="UniProtKB-KW"/>
</dbReference>
<dbReference type="InterPro" id="IPR005636">
    <property type="entry name" value="DTW"/>
</dbReference>
<keyword evidence="4" id="KW-0819">tRNA processing</keyword>
<evidence type="ECO:0000256" key="3">
    <source>
        <dbReference type="ARBA" id="ARBA00022691"/>
    </source>
</evidence>
<keyword evidence="7" id="KW-1185">Reference proteome</keyword>
<dbReference type="Pfam" id="PF03942">
    <property type="entry name" value="DTW"/>
    <property type="match status" value="1"/>
</dbReference>
<sequence length="171" mass="19822">MHENELKRETNSGQWLLASLTKCTQHTWRRNTPSESFIELMNQPDIVPMLVFPNDSSRCVSQTRHHWSLENNNKTPLFIILDGTWQEAKKMANKSPWLAQCQTVHLSPSTRSNYQLRRNQADGHLCTLEVGAELLRLAGADQASTQLTDFFHHYMKVYHADKCGHRYKSQD</sequence>
<evidence type="ECO:0000313" key="7">
    <source>
        <dbReference type="Proteomes" id="UP000093173"/>
    </source>
</evidence>
<evidence type="ECO:0000256" key="4">
    <source>
        <dbReference type="ARBA" id="ARBA00022694"/>
    </source>
</evidence>
<evidence type="ECO:0000259" key="5">
    <source>
        <dbReference type="SMART" id="SM01144"/>
    </source>
</evidence>
<dbReference type="InterPro" id="IPR039262">
    <property type="entry name" value="DTWD2/TAPT"/>
</dbReference>
<evidence type="ECO:0000256" key="2">
    <source>
        <dbReference type="ARBA" id="ARBA00022679"/>
    </source>
</evidence>
<dbReference type="GO" id="GO:0016432">
    <property type="term" value="F:tRNA-uridine aminocarboxypropyltransferase activity"/>
    <property type="evidence" value="ECO:0007669"/>
    <property type="project" value="UniProtKB-EC"/>
</dbReference>
<protein>
    <recommendedName>
        <fullName evidence="1">tRNA-uridine aminocarboxypropyltransferase</fullName>
        <ecNumber evidence="1">2.5.1.25</ecNumber>
    </recommendedName>
</protein>
<comment type="caution">
    <text evidence="6">The sequence shown here is derived from an EMBL/GenBank/DDBJ whole genome shotgun (WGS) entry which is preliminary data.</text>
</comment>
<dbReference type="EMBL" id="MAJZ01000279">
    <property type="protein sequence ID" value="OCH78286.1"/>
    <property type="molecule type" value="Genomic_DNA"/>
</dbReference>
<dbReference type="PANTHER" id="PTHR21392:SF1">
    <property type="entry name" value="TRNA-URIDINE AMINOCARBOXYPROPYLTRANSFERASE"/>
    <property type="match status" value="1"/>
</dbReference>
<dbReference type="SMART" id="SM01144">
    <property type="entry name" value="DTW"/>
    <property type="match status" value="1"/>
</dbReference>
<keyword evidence="2" id="KW-0808">Transferase</keyword>
<evidence type="ECO:0000313" key="6">
    <source>
        <dbReference type="EMBL" id="OCH78286.1"/>
    </source>
</evidence>
<dbReference type="AlphaFoldDB" id="A0A1B9R1W5"/>
<gene>
    <name evidence="6" type="ORF">A6E14_05275</name>
</gene>
<dbReference type="EC" id="2.5.1.25" evidence="1"/>
<dbReference type="Proteomes" id="UP000093173">
    <property type="component" value="Unassembled WGS sequence"/>
</dbReference>
<feature type="domain" description="DTW" evidence="5">
    <location>
        <begin position="1"/>
        <end position="163"/>
    </location>
</feature>
<organism evidence="6 7">
    <name type="scientific">Vibrio genomosp. F10</name>
    <dbReference type="NCBI Taxonomy" id="723171"/>
    <lineage>
        <taxon>Bacteria</taxon>
        <taxon>Pseudomonadati</taxon>
        <taxon>Pseudomonadota</taxon>
        <taxon>Gammaproteobacteria</taxon>
        <taxon>Vibrionales</taxon>
        <taxon>Vibrionaceae</taxon>
        <taxon>Vibrio</taxon>
    </lineage>
</organism>
<accession>A0A1B9R1W5</accession>